<proteinExistence type="inferred from homology"/>
<dbReference type="Gene3D" id="2.170.130.10">
    <property type="entry name" value="TonB-dependent receptor, plug domain"/>
    <property type="match status" value="1"/>
</dbReference>
<dbReference type="Pfam" id="PF00593">
    <property type="entry name" value="TonB_dep_Rec_b-barrel"/>
    <property type="match status" value="1"/>
</dbReference>
<dbReference type="Proteomes" id="UP001597110">
    <property type="component" value="Unassembled WGS sequence"/>
</dbReference>
<accession>A0ABW2YC71</accession>
<dbReference type="CDD" id="cd01347">
    <property type="entry name" value="ligand_gated_channel"/>
    <property type="match status" value="1"/>
</dbReference>
<evidence type="ECO:0000256" key="7">
    <source>
        <dbReference type="ARBA" id="ARBA00023136"/>
    </source>
</evidence>
<evidence type="ECO:0000256" key="3">
    <source>
        <dbReference type="ARBA" id="ARBA00022452"/>
    </source>
</evidence>
<dbReference type="PANTHER" id="PTHR47234">
    <property type="match status" value="1"/>
</dbReference>
<feature type="short sequence motif" description="TonB box" evidence="10">
    <location>
        <begin position="38"/>
        <end position="44"/>
    </location>
</feature>
<keyword evidence="7 9" id="KW-0472">Membrane</keyword>
<evidence type="ECO:0000256" key="4">
    <source>
        <dbReference type="ARBA" id="ARBA00022692"/>
    </source>
</evidence>
<name>A0ABW2YC71_9GAMM</name>
<dbReference type="InterPro" id="IPR012910">
    <property type="entry name" value="Plug_dom"/>
</dbReference>
<feature type="domain" description="TonB-dependent receptor-like beta-barrel" evidence="13">
    <location>
        <begin position="321"/>
        <end position="767"/>
    </location>
</feature>
<keyword evidence="16" id="KW-1185">Reference proteome</keyword>
<evidence type="ECO:0000256" key="5">
    <source>
        <dbReference type="ARBA" id="ARBA00022729"/>
    </source>
</evidence>
<dbReference type="PANTHER" id="PTHR47234:SF3">
    <property type="entry name" value="SECRETIN_TONB SHORT N-TERMINAL DOMAIN-CONTAINING PROTEIN"/>
    <property type="match status" value="1"/>
</dbReference>
<keyword evidence="3 9" id="KW-1134">Transmembrane beta strand</keyword>
<sequence>MKRHPLSFGLLVALAAGPALAQSPPPAENDPDTGALDTIVVTGTRTSNRTVAESSSPIDVITPQALEATGTTELATALSRALPSLNFPRPAITDGTDAVRPAQLRGLAPDQVLVLVNGKRRHTTALINLNGSQGRGASPVDLNAIPVSAIQRVEVLRDGASAQYGSDAIAGVINIVLKGSDSGGSASLTGGQYSAGDGRTVQASGDVGFALGERGALHLAAEVRDQDQTDRAQPYVLTPGTTVRPATAPPPGQVVQRYGDPEIEQYAVSANASFEVNEALSFYGFANASRRDALSNGFFRTALDTRNIQAIYPDGFLPQIRNIAEDRALVAGLRGLTVLGWDVDLSYNYGENDLSFGVENSLNRSLGPTSQRNFHAGDLEISQHLLNVDVTRSFDLGWLSSPLNVAWGLEWRGENFRQRAGETASWINGGALLPGGVPAPSGSQVFPGFRPSDAGDFNRESYAAYLDLEADITDRFNLGVAVRSEEYSDFGSTTSGKVSGRFAFNDKAALRGTVATGFRAPSLQQQFFRSTATNFIGGVPFDIRTFRVNDPAAIALGAEPLKAEESTNLSLGLVLQPVENLYITLDAYRIDIDDRIMLSENLTSTAVRNFLNATVDPALGGGRYFTNAIDTRTRGVDLIGTYRWDIGDGKLDMTLGYNWNKTTVERIAPNPAALSAIDPTAVRIGRVEVGRLTVGAPRDKFQLGGNYSHGNWRFGANATRYGEFSVLFGNNPADTSRDQTFDAQWTLDLSGSYSLGNWDFTLGADNVLDSYPDEVLFANSTNGQLPYSASSPNGFNGAYVYARIGYAW</sequence>
<dbReference type="PROSITE" id="PS00430">
    <property type="entry name" value="TONB_DEPENDENT_REC_1"/>
    <property type="match status" value="1"/>
</dbReference>
<evidence type="ECO:0000256" key="6">
    <source>
        <dbReference type="ARBA" id="ARBA00023077"/>
    </source>
</evidence>
<dbReference type="RefSeq" id="WP_386823363.1">
    <property type="nucleotide sequence ID" value="NZ_JBHTIF010000001.1"/>
</dbReference>
<evidence type="ECO:0000259" key="14">
    <source>
        <dbReference type="Pfam" id="PF07715"/>
    </source>
</evidence>
<comment type="subcellular location">
    <subcellularLocation>
        <location evidence="1 9">Cell outer membrane</location>
        <topology evidence="1 9">Multi-pass membrane protein</topology>
    </subcellularLocation>
</comment>
<protein>
    <submittedName>
        <fullName evidence="15">TonB-dependent receptor plug domain-containing protein</fullName>
    </submittedName>
</protein>
<evidence type="ECO:0000256" key="9">
    <source>
        <dbReference type="PROSITE-ProRule" id="PRU01360"/>
    </source>
</evidence>
<feature type="chain" id="PRO_5046951092" evidence="12">
    <location>
        <begin position="22"/>
        <end position="808"/>
    </location>
</feature>
<evidence type="ECO:0000256" key="11">
    <source>
        <dbReference type="RuleBase" id="RU003357"/>
    </source>
</evidence>
<keyword evidence="5 12" id="KW-0732">Signal</keyword>
<evidence type="ECO:0000256" key="8">
    <source>
        <dbReference type="ARBA" id="ARBA00023237"/>
    </source>
</evidence>
<dbReference type="Gene3D" id="2.40.170.20">
    <property type="entry name" value="TonB-dependent receptor, beta-barrel domain"/>
    <property type="match status" value="1"/>
</dbReference>
<organism evidence="15 16">
    <name type="scientific">Lysobacter brunescens</name>
    <dbReference type="NCBI Taxonomy" id="262323"/>
    <lineage>
        <taxon>Bacteria</taxon>
        <taxon>Pseudomonadati</taxon>
        <taxon>Pseudomonadota</taxon>
        <taxon>Gammaproteobacteria</taxon>
        <taxon>Lysobacterales</taxon>
        <taxon>Lysobacteraceae</taxon>
        <taxon>Lysobacter</taxon>
    </lineage>
</organism>
<keyword evidence="8 9" id="KW-0998">Cell outer membrane</keyword>
<dbReference type="InterPro" id="IPR036942">
    <property type="entry name" value="Beta-barrel_TonB_sf"/>
</dbReference>
<dbReference type="InterPro" id="IPR010916">
    <property type="entry name" value="TonB_box_CS"/>
</dbReference>
<dbReference type="PROSITE" id="PS52016">
    <property type="entry name" value="TONB_DEPENDENT_REC_3"/>
    <property type="match status" value="1"/>
</dbReference>
<evidence type="ECO:0000256" key="12">
    <source>
        <dbReference type="SAM" id="SignalP"/>
    </source>
</evidence>
<evidence type="ECO:0000256" key="10">
    <source>
        <dbReference type="PROSITE-ProRule" id="PRU10143"/>
    </source>
</evidence>
<comment type="similarity">
    <text evidence="9 11">Belongs to the TonB-dependent receptor family.</text>
</comment>
<feature type="domain" description="TonB-dependent receptor plug" evidence="14">
    <location>
        <begin position="52"/>
        <end position="172"/>
    </location>
</feature>
<keyword evidence="4 9" id="KW-0812">Transmembrane</keyword>
<feature type="signal peptide" evidence="12">
    <location>
        <begin position="1"/>
        <end position="21"/>
    </location>
</feature>
<evidence type="ECO:0000313" key="15">
    <source>
        <dbReference type="EMBL" id="MFD0725780.1"/>
    </source>
</evidence>
<dbReference type="InterPro" id="IPR037066">
    <property type="entry name" value="Plug_dom_sf"/>
</dbReference>
<gene>
    <name evidence="15" type="ORF">ACFQ0E_09230</name>
</gene>
<evidence type="ECO:0000256" key="2">
    <source>
        <dbReference type="ARBA" id="ARBA00022448"/>
    </source>
</evidence>
<dbReference type="InterPro" id="IPR039426">
    <property type="entry name" value="TonB-dep_rcpt-like"/>
</dbReference>
<evidence type="ECO:0000256" key="1">
    <source>
        <dbReference type="ARBA" id="ARBA00004571"/>
    </source>
</evidence>
<evidence type="ECO:0000259" key="13">
    <source>
        <dbReference type="Pfam" id="PF00593"/>
    </source>
</evidence>
<evidence type="ECO:0000313" key="16">
    <source>
        <dbReference type="Proteomes" id="UP001597110"/>
    </source>
</evidence>
<reference evidence="16" key="1">
    <citation type="journal article" date="2019" name="Int. J. Syst. Evol. Microbiol.">
        <title>The Global Catalogue of Microorganisms (GCM) 10K type strain sequencing project: providing services to taxonomists for standard genome sequencing and annotation.</title>
        <authorList>
            <consortium name="The Broad Institute Genomics Platform"/>
            <consortium name="The Broad Institute Genome Sequencing Center for Infectious Disease"/>
            <person name="Wu L."/>
            <person name="Ma J."/>
        </authorList>
    </citation>
    <scope>NUCLEOTIDE SEQUENCE [LARGE SCALE GENOMIC DNA]</scope>
    <source>
        <strain evidence="16">CCUG 55585</strain>
    </source>
</reference>
<dbReference type="SUPFAM" id="SSF56935">
    <property type="entry name" value="Porins"/>
    <property type="match status" value="1"/>
</dbReference>
<dbReference type="Pfam" id="PF07715">
    <property type="entry name" value="Plug"/>
    <property type="match status" value="1"/>
</dbReference>
<dbReference type="InterPro" id="IPR000531">
    <property type="entry name" value="Beta-barrel_TonB"/>
</dbReference>
<keyword evidence="6 10" id="KW-0798">TonB box</keyword>
<dbReference type="EMBL" id="JBHTIF010000001">
    <property type="protein sequence ID" value="MFD0725780.1"/>
    <property type="molecule type" value="Genomic_DNA"/>
</dbReference>
<comment type="caution">
    <text evidence="15">The sequence shown here is derived from an EMBL/GenBank/DDBJ whole genome shotgun (WGS) entry which is preliminary data.</text>
</comment>
<keyword evidence="15" id="KW-0675">Receptor</keyword>
<keyword evidence="2 9" id="KW-0813">Transport</keyword>